<dbReference type="OrthoDB" id="2964287at2759"/>
<dbReference type="Proteomes" id="UP000284706">
    <property type="component" value="Unassembled WGS sequence"/>
</dbReference>
<proteinExistence type="predicted"/>
<dbReference type="InParanoid" id="A0A409VUM9"/>
<dbReference type="PANTHER" id="PTHR33112:SF12">
    <property type="entry name" value="HETEROKARYON INCOMPATIBILITY DOMAIN-CONTAINING PROTEIN"/>
    <property type="match status" value="1"/>
</dbReference>
<reference evidence="2 3" key="1">
    <citation type="journal article" date="2018" name="Evol. Lett.">
        <title>Horizontal gene cluster transfer increased hallucinogenic mushroom diversity.</title>
        <authorList>
            <person name="Reynolds H.T."/>
            <person name="Vijayakumar V."/>
            <person name="Gluck-Thaler E."/>
            <person name="Korotkin H.B."/>
            <person name="Matheny P.B."/>
            <person name="Slot J.C."/>
        </authorList>
    </citation>
    <scope>NUCLEOTIDE SEQUENCE [LARGE SCALE GENOMIC DNA]</scope>
    <source>
        <strain evidence="2 3">SRW20</strain>
    </source>
</reference>
<evidence type="ECO:0000259" key="1">
    <source>
        <dbReference type="Pfam" id="PF06985"/>
    </source>
</evidence>
<protein>
    <recommendedName>
        <fullName evidence="1">Heterokaryon incompatibility domain-containing protein</fullName>
    </recommendedName>
</protein>
<dbReference type="EMBL" id="NHYE01005557">
    <property type="protein sequence ID" value="PPQ69957.1"/>
    <property type="molecule type" value="Genomic_DNA"/>
</dbReference>
<dbReference type="InterPro" id="IPR010730">
    <property type="entry name" value="HET"/>
</dbReference>
<dbReference type="AlphaFoldDB" id="A0A409VUM9"/>
<accession>A0A409VUM9</accession>
<gene>
    <name evidence="2" type="ORF">CVT26_013293</name>
</gene>
<dbReference type="PANTHER" id="PTHR33112">
    <property type="entry name" value="DOMAIN PROTEIN, PUTATIVE-RELATED"/>
    <property type="match status" value="1"/>
</dbReference>
<dbReference type="STRING" id="231916.A0A409VUM9"/>
<sequence>MVFSTKLKLALLVSLVLVLAVLLVLAAMVVHITMTEWCSVVLDAYRDVRWSKLQGTVVVILLVDLNRHLTHSQPKPRHSTSSIKATHSVPSKFGAPAVLFPLLTCTRRWSQNLLVINIPSFTYPYATETKGTEDDIAANNAARNQLWALQISKFLKKRLKISHTDHRPTLCSYCQQIDLSKLNNREPAKYSLGTWQDVLKRSQEDPKCSFCMLVRAFVWNQSQSWYHDGEASIEWLDRGGFFIDTIGDNMCFLNGDTAVSPLGSARLIKPCVDPEMIRNWVGLCEAHHPETCTPKLGLLRQEVGGEESHAGLKVFRVVDVQKMCIVEAVAGVRYVALSYIWGQVTPSLHLLRNNVAQFSKEGSLAALRHRIPRTIDDAIELVASIGERYLWVDSLCLIQDDDEDMLDGIGLMDLVYQLQELVLSYRTLVFTESCVYFRCRQNCWSEDTVYDRFPTVINNVLQSGPLIDFLADSEPSPLEAFSSQLVRYTGRKLTKESDTLHAFTGILRRLAAQMRSGVLQGLLTVAFDIMVLWWTALPRNIVPARKEGFASWSWAGWTGYKDIFCGESGPSDEADRFLKSRTYIEWYVRDPRVVEPRLVWDVQSTVRYGELEENQVGYRAAGGNPYGRDQVSDELATRDLQTRPGCDDALREEYIEEELRRRRYPFLHFFAFVVSIPALKAEFGQAPWAQVHQITGSDGAAVCGGLTLDDPHFLANCAPPHELVILSEFDRYSSFFDDGVNYDRKIFWVMLIVWRGEERVVAERRGIGILFQDCLGLVLPPGKTWKEIVLA</sequence>
<keyword evidence="3" id="KW-1185">Reference proteome</keyword>
<feature type="domain" description="Heterokaryon incompatibility" evidence="1">
    <location>
        <begin position="334"/>
        <end position="425"/>
    </location>
</feature>
<organism evidence="2 3">
    <name type="scientific">Gymnopilus dilepis</name>
    <dbReference type="NCBI Taxonomy" id="231916"/>
    <lineage>
        <taxon>Eukaryota</taxon>
        <taxon>Fungi</taxon>
        <taxon>Dikarya</taxon>
        <taxon>Basidiomycota</taxon>
        <taxon>Agaricomycotina</taxon>
        <taxon>Agaricomycetes</taxon>
        <taxon>Agaricomycetidae</taxon>
        <taxon>Agaricales</taxon>
        <taxon>Agaricineae</taxon>
        <taxon>Hymenogastraceae</taxon>
        <taxon>Gymnopilus</taxon>
    </lineage>
</organism>
<evidence type="ECO:0000313" key="2">
    <source>
        <dbReference type="EMBL" id="PPQ69957.1"/>
    </source>
</evidence>
<comment type="caution">
    <text evidence="2">The sequence shown here is derived from an EMBL/GenBank/DDBJ whole genome shotgun (WGS) entry which is preliminary data.</text>
</comment>
<dbReference type="Pfam" id="PF06985">
    <property type="entry name" value="HET"/>
    <property type="match status" value="1"/>
</dbReference>
<name>A0A409VUM9_9AGAR</name>
<evidence type="ECO:0000313" key="3">
    <source>
        <dbReference type="Proteomes" id="UP000284706"/>
    </source>
</evidence>